<evidence type="ECO:0000259" key="6">
    <source>
        <dbReference type="Pfam" id="PF07522"/>
    </source>
</evidence>
<organism evidence="7 8">
    <name type="scientific">Entamoeba nuttalli</name>
    <dbReference type="NCBI Taxonomy" id="412467"/>
    <lineage>
        <taxon>Eukaryota</taxon>
        <taxon>Amoebozoa</taxon>
        <taxon>Evosea</taxon>
        <taxon>Archamoebae</taxon>
        <taxon>Mastigamoebida</taxon>
        <taxon>Entamoebidae</taxon>
        <taxon>Entamoeba</taxon>
    </lineage>
</organism>
<gene>
    <name evidence="7" type="ORF">ENUP19_0202G0011</name>
</gene>
<dbReference type="PANTHER" id="PTHR23240:SF6">
    <property type="entry name" value="DNA CROSS-LINK REPAIR 1A PROTEIN"/>
    <property type="match status" value="1"/>
</dbReference>
<comment type="subcellular location">
    <subcellularLocation>
        <location evidence="1">Nucleus</location>
    </subcellularLocation>
</comment>
<evidence type="ECO:0000313" key="8">
    <source>
        <dbReference type="Proteomes" id="UP001628156"/>
    </source>
</evidence>
<dbReference type="EMBL" id="BAAFRS010000202">
    <property type="protein sequence ID" value="GAB1224437.1"/>
    <property type="molecule type" value="Genomic_DNA"/>
</dbReference>
<dbReference type="Gene3D" id="3.40.50.12650">
    <property type="match status" value="1"/>
</dbReference>
<keyword evidence="4" id="KW-0234">DNA repair</keyword>
<evidence type="ECO:0000256" key="3">
    <source>
        <dbReference type="ARBA" id="ARBA00022763"/>
    </source>
</evidence>
<evidence type="ECO:0000313" key="7">
    <source>
        <dbReference type="EMBL" id="GAB1224437.1"/>
    </source>
</evidence>
<feature type="domain" description="DNA repair metallo-beta-lactamase" evidence="6">
    <location>
        <begin position="256"/>
        <end position="332"/>
    </location>
</feature>
<proteinExistence type="inferred from homology"/>
<dbReference type="InterPro" id="IPR011084">
    <property type="entry name" value="DRMBL"/>
</dbReference>
<dbReference type="InterPro" id="IPR036866">
    <property type="entry name" value="RibonucZ/Hydroxyglut_hydro"/>
</dbReference>
<evidence type="ECO:0000256" key="4">
    <source>
        <dbReference type="ARBA" id="ARBA00023204"/>
    </source>
</evidence>
<name>A0ABQ0DNQ9_9EUKA</name>
<comment type="caution">
    <text evidence="7">The sequence shown here is derived from an EMBL/GenBank/DDBJ whole genome shotgun (WGS) entry which is preliminary data.</text>
</comment>
<keyword evidence="8" id="KW-1185">Reference proteome</keyword>
<dbReference type="Proteomes" id="UP001628156">
    <property type="component" value="Unassembled WGS sequence"/>
</dbReference>
<keyword evidence="3" id="KW-0227">DNA damage</keyword>
<reference evidence="7 8" key="1">
    <citation type="journal article" date="2019" name="PLoS Negl. Trop. Dis.">
        <title>Whole genome sequencing of Entamoeba nuttalli reveals mammalian host-related molecular signatures and a novel octapeptide-repeat surface protein.</title>
        <authorList>
            <person name="Tanaka M."/>
            <person name="Makiuchi T."/>
            <person name="Komiyama T."/>
            <person name="Shiina T."/>
            <person name="Osaki K."/>
            <person name="Tachibana H."/>
        </authorList>
    </citation>
    <scope>NUCLEOTIDE SEQUENCE [LARGE SCALE GENOMIC DNA]</scope>
    <source>
        <strain evidence="7 8">P19-061405</strain>
    </source>
</reference>
<dbReference type="Gene3D" id="3.60.15.10">
    <property type="entry name" value="Ribonuclease Z/Hydroxyacylglutathione hydrolase-like"/>
    <property type="match status" value="1"/>
</dbReference>
<dbReference type="Pfam" id="PF07522">
    <property type="entry name" value="DRMBL"/>
    <property type="match status" value="1"/>
</dbReference>
<evidence type="ECO:0000256" key="1">
    <source>
        <dbReference type="ARBA" id="ARBA00004123"/>
    </source>
</evidence>
<dbReference type="SUPFAM" id="SSF56281">
    <property type="entry name" value="Metallo-hydrolase/oxidoreductase"/>
    <property type="match status" value="1"/>
</dbReference>
<dbReference type="CDD" id="cd16273">
    <property type="entry name" value="SNM1A-1C-like_MBL-fold"/>
    <property type="match status" value="1"/>
</dbReference>
<evidence type="ECO:0000256" key="2">
    <source>
        <dbReference type="ARBA" id="ARBA00010304"/>
    </source>
</evidence>
<evidence type="ECO:0000256" key="5">
    <source>
        <dbReference type="ARBA" id="ARBA00023242"/>
    </source>
</evidence>
<sequence length="396" mass="45851">MSVSNTRKISREELHKQYLSDPCKLLFNEFIVDAFKYQIKGYKYFLLSHFHSDHYQGLSSKWKCGIIIGTEITLNLVKYKFKIKNEYLYVIPLNTPTYFEGSNNDGYIVTAIEAGHAPGSCCFVIKRISDGIIYLHVGDFRFDSTLQNDKNWKEYVFTQHINTLFLDTTYCDPQYKFKERQIICNEAVKIVKQSMGKTLFIVQTYTIGKEMFVEEIARQTGIKIHVDENKYSIVKLCKRDLSLYTLEESSLEIRTSISNSSITSLTVELSQLPNKYDRIIIFQPTGWAKKTTCKGSFEVKEYKIPYSEHSSFNELIDCYKMIHADHVIPSVIGEGQTSQKIIEMIERESKPKPGTLDSFFISKKRFNSESIVPHKIKDFHEPLLSNKQVVSSIIID</sequence>
<accession>A0ABQ0DNQ9</accession>
<dbReference type="PANTHER" id="PTHR23240">
    <property type="entry name" value="DNA CROSS-LINK REPAIR PROTEIN PSO2/SNM1-RELATED"/>
    <property type="match status" value="1"/>
</dbReference>
<comment type="similarity">
    <text evidence="2">Belongs to the DNA repair metallo-beta-lactamase (DRMBL) family.</text>
</comment>
<keyword evidence="5" id="KW-0539">Nucleus</keyword>
<protein>
    <recommendedName>
        <fullName evidence="6">DNA repair metallo-beta-lactamase domain-containing protein</fullName>
    </recommendedName>
</protein>